<dbReference type="InterPro" id="IPR010982">
    <property type="entry name" value="Lambda_DNA-bd_dom_sf"/>
</dbReference>
<evidence type="ECO:0008006" key="3">
    <source>
        <dbReference type="Google" id="ProtNLM"/>
    </source>
</evidence>
<dbReference type="EMBL" id="QHHQ01000003">
    <property type="protein sequence ID" value="RAI01074.1"/>
    <property type="molecule type" value="Genomic_DNA"/>
</dbReference>
<evidence type="ECO:0000313" key="1">
    <source>
        <dbReference type="EMBL" id="RAI01074.1"/>
    </source>
</evidence>
<organism evidence="1 2">
    <name type="scientific">Acuticoccus sediminis</name>
    <dbReference type="NCBI Taxonomy" id="2184697"/>
    <lineage>
        <taxon>Bacteria</taxon>
        <taxon>Pseudomonadati</taxon>
        <taxon>Pseudomonadota</taxon>
        <taxon>Alphaproteobacteria</taxon>
        <taxon>Hyphomicrobiales</taxon>
        <taxon>Amorphaceae</taxon>
        <taxon>Acuticoccus</taxon>
    </lineage>
</organism>
<comment type="caution">
    <text evidence="1">The sequence shown here is derived from an EMBL/GenBank/DDBJ whole genome shotgun (WGS) entry which is preliminary data.</text>
</comment>
<gene>
    <name evidence="1" type="ORF">DLJ53_17820</name>
</gene>
<keyword evidence="2" id="KW-1185">Reference proteome</keyword>
<dbReference type="AlphaFoldDB" id="A0A8B2NUC3"/>
<sequence>MSRRRQSARRKALLFRRNYIFERRRMLGLTLQMLAERAEVEEERLFELEEHYDPRVFDIASMARIADVLDCPYLFLWVPPEGLREGGITLH</sequence>
<reference evidence="1 2" key="1">
    <citation type="submission" date="2018-05" db="EMBL/GenBank/DDBJ databases">
        <title>Acuticoccus sediminis sp. nov., isolated from deep-sea sediment of Indian Ocean.</title>
        <authorList>
            <person name="Liu X."/>
            <person name="Lai Q."/>
            <person name="Du Y."/>
            <person name="Sun F."/>
            <person name="Zhang X."/>
            <person name="Wang S."/>
            <person name="Shao Z."/>
        </authorList>
    </citation>
    <scope>NUCLEOTIDE SEQUENCE [LARGE SCALE GENOMIC DNA]</scope>
    <source>
        <strain evidence="1 2">PTG4-2</strain>
    </source>
</reference>
<accession>A0A8B2NUC3</accession>
<dbReference type="SUPFAM" id="SSF47413">
    <property type="entry name" value="lambda repressor-like DNA-binding domains"/>
    <property type="match status" value="1"/>
</dbReference>
<dbReference type="Gene3D" id="1.10.260.40">
    <property type="entry name" value="lambda repressor-like DNA-binding domains"/>
    <property type="match status" value="1"/>
</dbReference>
<dbReference type="Proteomes" id="UP000249590">
    <property type="component" value="Unassembled WGS sequence"/>
</dbReference>
<evidence type="ECO:0000313" key="2">
    <source>
        <dbReference type="Proteomes" id="UP000249590"/>
    </source>
</evidence>
<protein>
    <recommendedName>
        <fullName evidence="3">Helix-turn-helix protein</fullName>
    </recommendedName>
</protein>
<name>A0A8B2NUC3_9HYPH</name>
<dbReference type="GO" id="GO:0003677">
    <property type="term" value="F:DNA binding"/>
    <property type="evidence" value="ECO:0007669"/>
    <property type="project" value="InterPro"/>
</dbReference>
<proteinExistence type="predicted"/>
<dbReference type="RefSeq" id="WP_111347650.1">
    <property type="nucleotide sequence ID" value="NZ_QHHQ01000003.1"/>
</dbReference>